<keyword evidence="4" id="KW-1185">Reference proteome</keyword>
<dbReference type="Proteomes" id="UP001157109">
    <property type="component" value="Unassembled WGS sequence"/>
</dbReference>
<dbReference type="InterPro" id="IPR002539">
    <property type="entry name" value="MaoC-like_dom"/>
</dbReference>
<dbReference type="RefSeq" id="WP_284285026.1">
    <property type="nucleotide sequence ID" value="NZ_BSUJ01000001.1"/>
</dbReference>
<dbReference type="SUPFAM" id="SSF54637">
    <property type="entry name" value="Thioesterase/thiol ester dehydrase-isomerase"/>
    <property type="match status" value="1"/>
</dbReference>
<dbReference type="Pfam" id="PF01575">
    <property type="entry name" value="MaoC_dehydratas"/>
    <property type="match status" value="1"/>
</dbReference>
<comment type="caution">
    <text evidence="3">The sequence shown here is derived from an EMBL/GenBank/DDBJ whole genome shotgun (WGS) entry which is preliminary data.</text>
</comment>
<name>A0ABQ6HVW3_9MICO</name>
<reference evidence="4" key="1">
    <citation type="journal article" date="2019" name="Int. J. Syst. Evol. Microbiol.">
        <title>The Global Catalogue of Microorganisms (GCM) 10K type strain sequencing project: providing services to taxonomists for standard genome sequencing and annotation.</title>
        <authorList>
            <consortium name="The Broad Institute Genomics Platform"/>
            <consortium name="The Broad Institute Genome Sequencing Center for Infectious Disease"/>
            <person name="Wu L."/>
            <person name="Ma J."/>
        </authorList>
    </citation>
    <scope>NUCLEOTIDE SEQUENCE [LARGE SCALE GENOMIC DNA]</scope>
    <source>
        <strain evidence="4">NBRC 105830</strain>
    </source>
</reference>
<dbReference type="Gene3D" id="3.10.129.10">
    <property type="entry name" value="Hotdog Thioesterase"/>
    <property type="match status" value="1"/>
</dbReference>
<evidence type="ECO:0000313" key="4">
    <source>
        <dbReference type="Proteomes" id="UP001157109"/>
    </source>
</evidence>
<evidence type="ECO:0000256" key="1">
    <source>
        <dbReference type="ARBA" id="ARBA00005254"/>
    </source>
</evidence>
<sequence length="153" mass="16923">MRTFTDVSELVAATGEHLGYSEWHPIDQRRIELFADATDDHQWIHVDEQKAAAGPFGSTIAHGFLTLSMISALLPEVYSVGNLAMGMNYGANKIRYLNPVRVNDRIRLGLRLVDTVQTPKGVQTVNEVTIEIEGQERPALVAEILLLMVPAQA</sequence>
<comment type="similarity">
    <text evidence="1">Belongs to the enoyl-CoA hydratase/isomerase family.</text>
</comment>
<feature type="domain" description="MaoC-like" evidence="2">
    <location>
        <begin position="12"/>
        <end position="124"/>
    </location>
</feature>
<evidence type="ECO:0000259" key="2">
    <source>
        <dbReference type="Pfam" id="PF01575"/>
    </source>
</evidence>
<proteinExistence type="inferred from homology"/>
<dbReference type="InterPro" id="IPR039375">
    <property type="entry name" value="NodN-like"/>
</dbReference>
<dbReference type="EMBL" id="BSUJ01000001">
    <property type="protein sequence ID" value="GMA21833.1"/>
    <property type="molecule type" value="Genomic_DNA"/>
</dbReference>
<protein>
    <submittedName>
        <fullName evidence="3">MaoC family dehydratase</fullName>
    </submittedName>
</protein>
<accession>A0ABQ6HVW3</accession>
<organism evidence="3 4">
    <name type="scientific">Arsenicicoccus piscis</name>
    <dbReference type="NCBI Taxonomy" id="673954"/>
    <lineage>
        <taxon>Bacteria</taxon>
        <taxon>Bacillati</taxon>
        <taxon>Actinomycetota</taxon>
        <taxon>Actinomycetes</taxon>
        <taxon>Micrococcales</taxon>
        <taxon>Intrasporangiaceae</taxon>
        <taxon>Arsenicicoccus</taxon>
    </lineage>
</organism>
<dbReference type="CDD" id="cd03450">
    <property type="entry name" value="NodN"/>
    <property type="match status" value="1"/>
</dbReference>
<gene>
    <name evidence="3" type="ORF">GCM10025862_38540</name>
</gene>
<evidence type="ECO:0000313" key="3">
    <source>
        <dbReference type="EMBL" id="GMA21833.1"/>
    </source>
</evidence>
<dbReference type="InterPro" id="IPR029069">
    <property type="entry name" value="HotDog_dom_sf"/>
</dbReference>
<dbReference type="PANTHER" id="PTHR42993:SF1">
    <property type="entry name" value="MAOC-LIKE DEHYDRATASE DOMAIN-CONTAINING PROTEIN"/>
    <property type="match status" value="1"/>
</dbReference>
<dbReference type="PANTHER" id="PTHR42993">
    <property type="entry name" value="MAOC-LIKE DEHYDRATASE DOMAIN-CONTAINING PROTEIN"/>
    <property type="match status" value="1"/>
</dbReference>